<dbReference type="RefSeq" id="WP_096058949.1">
    <property type="nucleotide sequence ID" value="NZ_LAXD01000001.1"/>
</dbReference>
<reference evidence="3" key="1">
    <citation type="submission" date="2015-04" db="EMBL/GenBank/DDBJ databases">
        <title>Physiological reanalysis, assessment of diazotrophy, and genome sequences of multiple isolates of Streptomyces thermoautotrophicus.</title>
        <authorList>
            <person name="MacKellar D.C."/>
            <person name="Lieber L."/>
            <person name="Norman J."/>
            <person name="Bolger A."/>
            <person name="Tobin C."/>
            <person name="Murray J.W."/>
            <person name="Chang R."/>
            <person name="Ford T."/>
            <person name="Nguyen P.Q."/>
            <person name="Woodward J."/>
            <person name="Permingeat H."/>
            <person name="Joshi N.S."/>
            <person name="Silver P.A."/>
            <person name="Usadel B."/>
            <person name="Rutherford A.W."/>
            <person name="Friesen M."/>
            <person name="Prell J."/>
        </authorList>
    </citation>
    <scope>NUCLEOTIDE SEQUENCE [LARGE SCALE GENOMIC DNA]</scope>
    <source>
        <strain evidence="3">H1</strain>
    </source>
</reference>
<evidence type="ECO:0000313" key="2">
    <source>
        <dbReference type="EMBL" id="KWW99055.1"/>
    </source>
</evidence>
<dbReference type="EMBL" id="LAXD01000001">
    <property type="protein sequence ID" value="KWW99055.1"/>
    <property type="molecule type" value="Genomic_DNA"/>
</dbReference>
<sequence length="799" mass="88798">MKIAQILDKIDSRELVLPEFQRGYVWNRDQVRGFFQSLYRGYPIGSFLTWSTRAETATTRGGPVERDGAVQLLLDGQQRITTLYGVVRGRPPRFFEGNPATFTGLRFHLDEEAFEFYAPVKMKDDPAWVDVTALFQRGIGAYFSAIVQLAGADRERLETLHNRLNRLHQIPEREVHVEEVTGEDKTVEVVVDIFNRVNSGGTKLSHGDLALAAVCSRWPEARQEMNAALERWRQAGFEFKLDWLLRTLNAVVTGEANFTALAEIPAGQLREGLAETVGTVGHLLDVVSSRLGLDHDRVLAGRLAFPVMARFLHNRSGRFANAAERDRLLHWYIHAFLWGRYSGATETALNQDLEAVDRGDVDQLLDQLRLLRADLTIRPDDFGGSQLGARFYPLLYLLTRVCGARDLGSGLPLSAHMLGRLSSLQVHHIFPKSKLYERGYRKAEVNAIANFCFLTQDSNLQIGDRDPRDYLARLEEAHPGVLASQWIPTDPDLWRLDRYRDFLAARRELLAAAANDFLASLLGTSEEEPVTEPDAPRTPVTVTVAEPDDDADAVDSLVEWLVGQGMAKPERNAEVADPENGRVLTVAAAFWPNGLQEGLGDPVVLLPDPDDTDQPGLAASGFLVFHQADALRAYVDKRRKVQADAPAPTRPRGWDRAAFEDYVAAHCPPEIRDAVTSLIGHAERHGARFIPGRGKKPSLKAEFPVDGKWQRTWVLWVPVSGPDDTSLTLSLGSIAAAVPWNKLTRLVGALQTVPLLAAPLAAARAVGYQKWPSFRLAELTSAEGWLEQLETALEELVHG</sequence>
<dbReference type="Proteomes" id="UP000070188">
    <property type="component" value="Unassembled WGS sequence"/>
</dbReference>
<organism evidence="2 3">
    <name type="scientific">Carbonactinospora thermoautotrophica</name>
    <dbReference type="NCBI Taxonomy" id="1469144"/>
    <lineage>
        <taxon>Bacteria</taxon>
        <taxon>Bacillati</taxon>
        <taxon>Actinomycetota</taxon>
        <taxon>Actinomycetes</taxon>
        <taxon>Kitasatosporales</taxon>
        <taxon>Carbonactinosporaceae</taxon>
        <taxon>Carbonactinospora</taxon>
    </lineage>
</organism>
<feature type="domain" description="GmrSD restriction endonucleases N-terminal" evidence="1">
    <location>
        <begin position="3"/>
        <end position="213"/>
    </location>
</feature>
<comment type="caution">
    <text evidence="2">The sequence shown here is derived from an EMBL/GenBank/DDBJ whole genome shotgun (WGS) entry which is preliminary data.</text>
</comment>
<evidence type="ECO:0000313" key="3">
    <source>
        <dbReference type="Proteomes" id="UP000070188"/>
    </source>
</evidence>
<dbReference type="AlphaFoldDB" id="A0A132MMU8"/>
<accession>A0A132MMU8</accession>
<dbReference type="PANTHER" id="PTHR37292:SF2">
    <property type="entry name" value="DUF262 DOMAIN-CONTAINING PROTEIN"/>
    <property type="match status" value="1"/>
</dbReference>
<dbReference type="Pfam" id="PF03235">
    <property type="entry name" value="GmrSD_N"/>
    <property type="match status" value="1"/>
</dbReference>
<dbReference type="InterPro" id="IPR004919">
    <property type="entry name" value="GmrSD_N"/>
</dbReference>
<name>A0A132MMU8_9ACTN</name>
<dbReference type="PATRIC" id="fig|1469144.10.peg.789"/>
<evidence type="ECO:0000259" key="1">
    <source>
        <dbReference type="Pfam" id="PF03235"/>
    </source>
</evidence>
<gene>
    <name evidence="2" type="ORF">LI90_687</name>
</gene>
<protein>
    <recommendedName>
        <fullName evidence="1">GmrSD restriction endonucleases N-terminal domain-containing protein</fullName>
    </recommendedName>
</protein>
<keyword evidence="3" id="KW-1185">Reference proteome</keyword>
<proteinExistence type="predicted"/>
<dbReference type="STRING" id="1469144.LI90_687"/>
<dbReference type="PANTHER" id="PTHR37292">
    <property type="entry name" value="VNG6097C"/>
    <property type="match status" value="1"/>
</dbReference>